<dbReference type="AlphaFoldDB" id="A0AAV4R2M6"/>
<dbReference type="EMBL" id="BPLR01007273">
    <property type="protein sequence ID" value="GIY15715.1"/>
    <property type="molecule type" value="Genomic_DNA"/>
</dbReference>
<evidence type="ECO:0000313" key="7">
    <source>
        <dbReference type="EMBL" id="GIY15715.1"/>
    </source>
</evidence>
<accession>A0AAV4R2M6</accession>
<dbReference type="GO" id="GO:0007219">
    <property type="term" value="P:Notch signaling pathway"/>
    <property type="evidence" value="ECO:0007669"/>
    <property type="project" value="InterPro"/>
</dbReference>
<gene>
    <name evidence="7" type="primary">Dl_0</name>
    <name evidence="7" type="ORF">CEXT_782971</name>
</gene>
<keyword evidence="4" id="KW-0472">Membrane</keyword>
<keyword evidence="3" id="KW-0677">Repeat</keyword>
<keyword evidence="5" id="KW-0732">Signal</keyword>
<dbReference type="Pfam" id="PF07657">
    <property type="entry name" value="MNNL"/>
    <property type="match status" value="1"/>
</dbReference>
<keyword evidence="4" id="KW-1133">Transmembrane helix</keyword>
<evidence type="ECO:0000256" key="4">
    <source>
        <dbReference type="ARBA" id="ARBA00022989"/>
    </source>
</evidence>
<dbReference type="GO" id="GO:0016020">
    <property type="term" value="C:membrane"/>
    <property type="evidence" value="ECO:0007669"/>
    <property type="project" value="UniProtKB-SubCell"/>
</dbReference>
<keyword evidence="2" id="KW-0812">Transmembrane</keyword>
<dbReference type="Proteomes" id="UP001054945">
    <property type="component" value="Unassembled WGS sequence"/>
</dbReference>
<feature type="signal peptide" evidence="5">
    <location>
        <begin position="1"/>
        <end position="28"/>
    </location>
</feature>
<evidence type="ECO:0000256" key="2">
    <source>
        <dbReference type="ARBA" id="ARBA00022692"/>
    </source>
</evidence>
<feature type="domain" description="Notch ligand N-terminal" evidence="6">
    <location>
        <begin position="32"/>
        <end position="139"/>
    </location>
</feature>
<evidence type="ECO:0000256" key="1">
    <source>
        <dbReference type="ARBA" id="ARBA00022536"/>
    </source>
</evidence>
<feature type="chain" id="PRO_5043506638" evidence="5">
    <location>
        <begin position="29"/>
        <end position="156"/>
    </location>
</feature>
<evidence type="ECO:0000256" key="3">
    <source>
        <dbReference type="ARBA" id="ARBA00022737"/>
    </source>
</evidence>
<name>A0AAV4R2M6_CAEEX</name>
<sequence length="156" mass="17239">MGRLCHKSITATALLLIFVAVFPKTVESNGSVFELDLESLENYDGRAISGGCCSGQPRVNGSCSGDCAVYLHFCFRHFEANPSPSSDCTYFQLQTSLLGKNGSSRGSYDVAGQGKMYFDLPFTWPGQFNLIVEAWHPPEQRRCRYVPVVYTEAATF</sequence>
<keyword evidence="1" id="KW-0245">EGF-like domain</keyword>
<evidence type="ECO:0000259" key="6">
    <source>
        <dbReference type="Pfam" id="PF07657"/>
    </source>
</evidence>
<evidence type="ECO:0000256" key="5">
    <source>
        <dbReference type="SAM" id="SignalP"/>
    </source>
</evidence>
<reference evidence="7 8" key="1">
    <citation type="submission" date="2021-06" db="EMBL/GenBank/DDBJ databases">
        <title>Caerostris extrusa draft genome.</title>
        <authorList>
            <person name="Kono N."/>
            <person name="Arakawa K."/>
        </authorList>
    </citation>
    <scope>NUCLEOTIDE SEQUENCE [LARGE SCALE GENOMIC DNA]</scope>
</reference>
<proteinExistence type="predicted"/>
<evidence type="ECO:0000313" key="8">
    <source>
        <dbReference type="Proteomes" id="UP001054945"/>
    </source>
</evidence>
<dbReference type="InterPro" id="IPR011651">
    <property type="entry name" value="Notch_ligand_N"/>
</dbReference>
<comment type="caution">
    <text evidence="7">The sequence shown here is derived from an EMBL/GenBank/DDBJ whole genome shotgun (WGS) entry which is preliminary data.</text>
</comment>
<keyword evidence="8" id="KW-1185">Reference proteome</keyword>
<dbReference type="Gene3D" id="2.60.40.3510">
    <property type="match status" value="1"/>
</dbReference>
<protein>
    <submittedName>
        <fullName evidence="7">Delta-like protein</fullName>
    </submittedName>
</protein>
<organism evidence="7 8">
    <name type="scientific">Caerostris extrusa</name>
    <name type="common">Bark spider</name>
    <name type="synonym">Caerostris bankana</name>
    <dbReference type="NCBI Taxonomy" id="172846"/>
    <lineage>
        <taxon>Eukaryota</taxon>
        <taxon>Metazoa</taxon>
        <taxon>Ecdysozoa</taxon>
        <taxon>Arthropoda</taxon>
        <taxon>Chelicerata</taxon>
        <taxon>Arachnida</taxon>
        <taxon>Araneae</taxon>
        <taxon>Araneomorphae</taxon>
        <taxon>Entelegynae</taxon>
        <taxon>Araneoidea</taxon>
        <taxon>Araneidae</taxon>
        <taxon>Caerostris</taxon>
    </lineage>
</organism>